<evidence type="ECO:0000256" key="1">
    <source>
        <dbReference type="ARBA" id="ARBA00023015"/>
    </source>
</evidence>
<dbReference type="InterPro" id="IPR029016">
    <property type="entry name" value="GAF-like_dom_sf"/>
</dbReference>
<dbReference type="Pfam" id="PF01614">
    <property type="entry name" value="IclR_C"/>
    <property type="match status" value="1"/>
</dbReference>
<dbReference type="RefSeq" id="WP_243852247.1">
    <property type="nucleotide sequence ID" value="NZ_JAAOYM010000001.1"/>
</dbReference>
<dbReference type="InterPro" id="IPR050707">
    <property type="entry name" value="HTH_MetabolicPath_Reg"/>
</dbReference>
<comment type="caution">
    <text evidence="6">The sequence shown here is derived from an EMBL/GenBank/DDBJ whole genome shotgun (WGS) entry which is preliminary data.</text>
</comment>
<dbReference type="GO" id="GO:0003677">
    <property type="term" value="F:DNA binding"/>
    <property type="evidence" value="ECO:0007669"/>
    <property type="project" value="UniProtKB-KW"/>
</dbReference>
<feature type="domain" description="IclR-ED" evidence="5">
    <location>
        <begin position="96"/>
        <end position="288"/>
    </location>
</feature>
<dbReference type="PANTHER" id="PTHR30136:SF24">
    <property type="entry name" value="HTH-TYPE TRANSCRIPTIONAL REPRESSOR ALLR"/>
    <property type="match status" value="1"/>
</dbReference>
<dbReference type="SUPFAM" id="SSF46785">
    <property type="entry name" value="Winged helix' DNA-binding domain"/>
    <property type="match status" value="1"/>
</dbReference>
<evidence type="ECO:0000313" key="6">
    <source>
        <dbReference type="EMBL" id="NIJ12319.1"/>
    </source>
</evidence>
<dbReference type="PANTHER" id="PTHR30136">
    <property type="entry name" value="HELIX-TURN-HELIX TRANSCRIPTIONAL REGULATOR, ICLR FAMILY"/>
    <property type="match status" value="1"/>
</dbReference>
<gene>
    <name evidence="6" type="ORF">FHU38_002663</name>
</gene>
<dbReference type="EMBL" id="JAAOYM010000001">
    <property type="protein sequence ID" value="NIJ12319.1"/>
    <property type="molecule type" value="Genomic_DNA"/>
</dbReference>
<dbReference type="InterPro" id="IPR014757">
    <property type="entry name" value="Tscrpt_reg_IclR_C"/>
</dbReference>
<dbReference type="SUPFAM" id="SSF55781">
    <property type="entry name" value="GAF domain-like"/>
    <property type="match status" value="1"/>
</dbReference>
<keyword evidence="1" id="KW-0805">Transcription regulation</keyword>
<dbReference type="Gene3D" id="1.10.10.10">
    <property type="entry name" value="Winged helix-like DNA-binding domain superfamily/Winged helix DNA-binding domain"/>
    <property type="match status" value="1"/>
</dbReference>
<keyword evidence="3" id="KW-0804">Transcription</keyword>
<evidence type="ECO:0000256" key="2">
    <source>
        <dbReference type="ARBA" id="ARBA00023125"/>
    </source>
</evidence>
<evidence type="ECO:0000259" key="5">
    <source>
        <dbReference type="PROSITE" id="PS51078"/>
    </source>
</evidence>
<organism evidence="6 7">
    <name type="scientific">Saccharomonospora amisosensis</name>
    <dbReference type="NCBI Taxonomy" id="1128677"/>
    <lineage>
        <taxon>Bacteria</taxon>
        <taxon>Bacillati</taxon>
        <taxon>Actinomycetota</taxon>
        <taxon>Actinomycetes</taxon>
        <taxon>Pseudonocardiales</taxon>
        <taxon>Pseudonocardiaceae</taxon>
        <taxon>Saccharomonospora</taxon>
    </lineage>
</organism>
<evidence type="ECO:0000313" key="7">
    <source>
        <dbReference type="Proteomes" id="UP000545493"/>
    </source>
</evidence>
<evidence type="ECO:0000256" key="3">
    <source>
        <dbReference type="ARBA" id="ARBA00023163"/>
    </source>
</evidence>
<accession>A0A7X5UQF2</accession>
<dbReference type="SMART" id="SM00346">
    <property type="entry name" value="HTH_ICLR"/>
    <property type="match status" value="1"/>
</dbReference>
<sequence>MRPSPGSGAQEGAVTVESMHVRSRAGDEAKEQKQTACARVLAVLSAFSSSGGAPLSLTDISRRAGLTLTTTHRLVGELTEWGALERDERQYRIGIKVLELAASSTRGLELREVAMPYLMDLHAATRENVHLAVRAGLEVVYVERLHAPGGVELLSKIGGRWPLHATGTGLVLLAFADYDVQEQVLSGPLQRFTSKTICDSPTLRRALAEVKRTRVAITEGQITPGAVAIASPIHGPDGDVVSAVGVVVPTTGFAPRGNEKPPPGGWKQQTIVPAVVTTARRISRALAG</sequence>
<name>A0A7X5UQF2_9PSEU</name>
<proteinExistence type="predicted"/>
<keyword evidence="2 6" id="KW-0238">DNA-binding</keyword>
<evidence type="ECO:0000259" key="4">
    <source>
        <dbReference type="PROSITE" id="PS51077"/>
    </source>
</evidence>
<dbReference type="InterPro" id="IPR036388">
    <property type="entry name" value="WH-like_DNA-bd_sf"/>
</dbReference>
<dbReference type="PROSITE" id="PS51077">
    <property type="entry name" value="HTH_ICLR"/>
    <property type="match status" value="1"/>
</dbReference>
<protein>
    <submittedName>
        <fullName evidence="6">DNA-binding IclR family transcriptional regulator</fullName>
    </submittedName>
</protein>
<keyword evidence="7" id="KW-1185">Reference proteome</keyword>
<feature type="domain" description="HTH iclR-type" evidence="4">
    <location>
        <begin position="34"/>
        <end position="95"/>
    </location>
</feature>
<dbReference type="PROSITE" id="PS51078">
    <property type="entry name" value="ICLR_ED"/>
    <property type="match status" value="1"/>
</dbReference>
<dbReference type="AlphaFoldDB" id="A0A7X5UQF2"/>
<dbReference type="Pfam" id="PF09339">
    <property type="entry name" value="HTH_IclR"/>
    <property type="match status" value="1"/>
</dbReference>
<dbReference type="InterPro" id="IPR036390">
    <property type="entry name" value="WH_DNA-bd_sf"/>
</dbReference>
<dbReference type="GO" id="GO:0045892">
    <property type="term" value="P:negative regulation of DNA-templated transcription"/>
    <property type="evidence" value="ECO:0007669"/>
    <property type="project" value="TreeGrafter"/>
</dbReference>
<dbReference type="Gene3D" id="3.30.450.40">
    <property type="match status" value="1"/>
</dbReference>
<reference evidence="6 7" key="1">
    <citation type="submission" date="2020-03" db="EMBL/GenBank/DDBJ databases">
        <title>Sequencing the genomes of 1000 actinobacteria strains.</title>
        <authorList>
            <person name="Klenk H.-P."/>
        </authorList>
    </citation>
    <scope>NUCLEOTIDE SEQUENCE [LARGE SCALE GENOMIC DNA]</scope>
    <source>
        <strain evidence="6 7">DSM 45685</strain>
    </source>
</reference>
<dbReference type="Proteomes" id="UP000545493">
    <property type="component" value="Unassembled WGS sequence"/>
</dbReference>
<dbReference type="GO" id="GO:0003700">
    <property type="term" value="F:DNA-binding transcription factor activity"/>
    <property type="evidence" value="ECO:0007669"/>
    <property type="project" value="TreeGrafter"/>
</dbReference>
<dbReference type="InterPro" id="IPR005471">
    <property type="entry name" value="Tscrpt_reg_IclR_N"/>
</dbReference>